<dbReference type="Proteomes" id="UP000246018">
    <property type="component" value="Unassembled WGS sequence"/>
</dbReference>
<comment type="caution">
    <text evidence="2">The sequence shown here is derived from an EMBL/GenBank/DDBJ whole genome shotgun (WGS) entry which is preliminary data.</text>
</comment>
<feature type="transmembrane region" description="Helical" evidence="1">
    <location>
        <begin position="41"/>
        <end position="59"/>
    </location>
</feature>
<keyword evidence="1" id="KW-1133">Transmembrane helix</keyword>
<evidence type="ECO:0000313" key="3">
    <source>
        <dbReference type="Proteomes" id="UP000246018"/>
    </source>
</evidence>
<reference evidence="2 3" key="1">
    <citation type="submission" date="2018-04" db="EMBL/GenBank/DDBJ databases">
        <title>Genome of Nocardioides gansuensis WSJ-1.</title>
        <authorList>
            <person name="Wu S."/>
            <person name="Wang G."/>
        </authorList>
    </citation>
    <scope>NUCLEOTIDE SEQUENCE [LARGE SCALE GENOMIC DNA]</scope>
    <source>
        <strain evidence="2 3">WSJ-1</strain>
    </source>
</reference>
<dbReference type="Pfam" id="PF04120">
    <property type="entry name" value="Iron_permease"/>
    <property type="match status" value="1"/>
</dbReference>
<evidence type="ECO:0000256" key="1">
    <source>
        <dbReference type="SAM" id="Phobius"/>
    </source>
</evidence>
<dbReference type="RefSeq" id="WP_116572877.1">
    <property type="nucleotide sequence ID" value="NZ_QDGZ01000005.1"/>
</dbReference>
<dbReference type="GO" id="GO:0055085">
    <property type="term" value="P:transmembrane transport"/>
    <property type="evidence" value="ECO:0007669"/>
    <property type="project" value="InterPro"/>
</dbReference>
<keyword evidence="1" id="KW-0812">Transmembrane</keyword>
<accession>A0A2T8FA28</accession>
<gene>
    <name evidence="2" type="ORF">DDE18_13055</name>
</gene>
<dbReference type="InterPro" id="IPR007251">
    <property type="entry name" value="Iron_permease_Fet4"/>
</dbReference>
<keyword evidence="1" id="KW-0472">Membrane</keyword>
<dbReference type="OrthoDB" id="4479821at2"/>
<organism evidence="2 3">
    <name type="scientific">Nocardioides gansuensis</name>
    <dbReference type="NCBI Taxonomy" id="2138300"/>
    <lineage>
        <taxon>Bacteria</taxon>
        <taxon>Bacillati</taxon>
        <taxon>Actinomycetota</taxon>
        <taxon>Actinomycetes</taxon>
        <taxon>Propionibacteriales</taxon>
        <taxon>Nocardioidaceae</taxon>
        <taxon>Nocardioides</taxon>
    </lineage>
</organism>
<proteinExistence type="predicted"/>
<name>A0A2T8FA28_9ACTN</name>
<sequence length="137" mass="15351">MEPTHEEQRTPAAESRRHSEGLGPFEKFVESSHRVVSSAPFFLVMLVIVAAWAASYPLWHDAHAWQIAIHTIASVVALVLLVLLENSGRRSQEATQEKLNVIAEALSALMTHHASDNEELRDAVRKLRESVGLEERH</sequence>
<evidence type="ECO:0008006" key="4">
    <source>
        <dbReference type="Google" id="ProtNLM"/>
    </source>
</evidence>
<evidence type="ECO:0000313" key="2">
    <source>
        <dbReference type="EMBL" id="PVG82572.1"/>
    </source>
</evidence>
<keyword evidence="3" id="KW-1185">Reference proteome</keyword>
<feature type="transmembrane region" description="Helical" evidence="1">
    <location>
        <begin position="65"/>
        <end position="84"/>
    </location>
</feature>
<dbReference type="EMBL" id="QDGZ01000005">
    <property type="protein sequence ID" value="PVG82572.1"/>
    <property type="molecule type" value="Genomic_DNA"/>
</dbReference>
<protein>
    <recommendedName>
        <fullName evidence="4">Low affinity iron permease family protein</fullName>
    </recommendedName>
</protein>
<dbReference type="AlphaFoldDB" id="A0A2T8FA28"/>